<feature type="compositionally biased region" description="Basic and acidic residues" evidence="1">
    <location>
        <begin position="179"/>
        <end position="188"/>
    </location>
</feature>
<gene>
    <name evidence="2" type="ORF">B2J93_5022</name>
</gene>
<evidence type="ECO:0000313" key="2">
    <source>
        <dbReference type="EMBL" id="OWP02800.1"/>
    </source>
</evidence>
<feature type="region of interest" description="Disordered" evidence="1">
    <location>
        <begin position="96"/>
        <end position="157"/>
    </location>
</feature>
<sequence length="212" mass="22614">MPSGSPPLVRPPRPRPAVSLPTRAGVLEAWRRAPLAIRRPCDLRPAWLDLRHQAPGTRPQAPTRRSSAGSPLPLRSACPGEGAEACLGTCARAHILPSHGRDRPGARAPPSWRGPAGEDGPLMQPPGSSSHLAPPTGPWRQARSRERSAGEPCRASRSRHGYVMCWTRRRLPPPVSVDHSADVDDVRDGTSGTGTRQSGAGSVARDPVRKAP</sequence>
<comment type="caution">
    <text evidence="2">The sequence shown here is derived from an EMBL/GenBank/DDBJ whole genome shotgun (WGS) entry which is preliminary data.</text>
</comment>
<name>A0A218Z5C8_9HELO</name>
<accession>A0A218Z5C8</accession>
<proteinExistence type="predicted"/>
<dbReference type="EMBL" id="MZNU01000208">
    <property type="protein sequence ID" value="OWP02800.1"/>
    <property type="molecule type" value="Genomic_DNA"/>
</dbReference>
<protein>
    <submittedName>
        <fullName evidence="2">Uncharacterized protein</fullName>
    </submittedName>
</protein>
<dbReference type="Proteomes" id="UP000242519">
    <property type="component" value="Unassembled WGS sequence"/>
</dbReference>
<reference evidence="2 3" key="1">
    <citation type="submission" date="2017-04" db="EMBL/GenBank/DDBJ databases">
        <title>Draft genome sequence of Marssonina coronaria NL1: causal agent of apple blotch.</title>
        <authorList>
            <person name="Cheng Q."/>
        </authorList>
    </citation>
    <scope>NUCLEOTIDE SEQUENCE [LARGE SCALE GENOMIC DNA]</scope>
    <source>
        <strain evidence="2 3">NL1</strain>
    </source>
</reference>
<feature type="compositionally biased region" description="Pro residues" evidence="1">
    <location>
        <begin position="1"/>
        <end position="15"/>
    </location>
</feature>
<keyword evidence="3" id="KW-1185">Reference proteome</keyword>
<dbReference type="InParanoid" id="A0A218Z5C8"/>
<dbReference type="AlphaFoldDB" id="A0A218Z5C8"/>
<feature type="region of interest" description="Disordered" evidence="1">
    <location>
        <begin position="52"/>
        <end position="78"/>
    </location>
</feature>
<organism evidence="2 3">
    <name type="scientific">Diplocarpon coronariae</name>
    <dbReference type="NCBI Taxonomy" id="2795749"/>
    <lineage>
        <taxon>Eukaryota</taxon>
        <taxon>Fungi</taxon>
        <taxon>Dikarya</taxon>
        <taxon>Ascomycota</taxon>
        <taxon>Pezizomycotina</taxon>
        <taxon>Leotiomycetes</taxon>
        <taxon>Helotiales</taxon>
        <taxon>Drepanopezizaceae</taxon>
        <taxon>Diplocarpon</taxon>
    </lineage>
</organism>
<evidence type="ECO:0000313" key="3">
    <source>
        <dbReference type="Proteomes" id="UP000242519"/>
    </source>
</evidence>
<evidence type="ECO:0000256" key="1">
    <source>
        <dbReference type="SAM" id="MobiDB-lite"/>
    </source>
</evidence>
<feature type="region of interest" description="Disordered" evidence="1">
    <location>
        <begin position="1"/>
        <end position="20"/>
    </location>
</feature>
<feature type="region of interest" description="Disordered" evidence="1">
    <location>
        <begin position="172"/>
        <end position="212"/>
    </location>
</feature>